<dbReference type="PROSITE" id="PS50893">
    <property type="entry name" value="ABC_TRANSPORTER_2"/>
    <property type="match status" value="1"/>
</dbReference>
<dbReference type="Gene3D" id="1.20.1560.10">
    <property type="entry name" value="ABC transporter type 1, transmembrane domain"/>
    <property type="match status" value="1"/>
</dbReference>
<dbReference type="Proteomes" id="UP000186406">
    <property type="component" value="Unassembled WGS sequence"/>
</dbReference>
<dbReference type="Gene3D" id="3.90.70.10">
    <property type="entry name" value="Cysteine proteinases"/>
    <property type="match status" value="1"/>
</dbReference>
<dbReference type="PROSITE" id="PS00211">
    <property type="entry name" value="ABC_TRANSPORTER_1"/>
    <property type="match status" value="1"/>
</dbReference>
<proteinExistence type="inferred from homology"/>
<dbReference type="GO" id="GO:0005886">
    <property type="term" value="C:plasma membrane"/>
    <property type="evidence" value="ECO:0007669"/>
    <property type="project" value="UniProtKB-SubCell"/>
</dbReference>
<evidence type="ECO:0000256" key="8">
    <source>
        <dbReference type="ARBA" id="ARBA00022927"/>
    </source>
</evidence>
<feature type="transmembrane region" description="Helical" evidence="12">
    <location>
        <begin position="170"/>
        <end position="191"/>
    </location>
</feature>
<evidence type="ECO:0000256" key="7">
    <source>
        <dbReference type="ARBA" id="ARBA00022840"/>
    </source>
</evidence>
<keyword evidence="5 12" id="KW-0812">Transmembrane</keyword>
<dbReference type="PROSITE" id="PS50929">
    <property type="entry name" value="ABC_TM1F"/>
    <property type="match status" value="1"/>
</dbReference>
<gene>
    <name evidence="16" type="ORF">SAMN02745172_01364</name>
</gene>
<dbReference type="SMART" id="SM00382">
    <property type="entry name" value="AAA"/>
    <property type="match status" value="1"/>
</dbReference>
<evidence type="ECO:0000256" key="3">
    <source>
        <dbReference type="ARBA" id="ARBA00022448"/>
    </source>
</evidence>
<dbReference type="CDD" id="cd18569">
    <property type="entry name" value="ABC_6TM_NHLM_bacteriocin"/>
    <property type="match status" value="1"/>
</dbReference>
<evidence type="ECO:0000256" key="2">
    <source>
        <dbReference type="ARBA" id="ARBA00005417"/>
    </source>
</evidence>
<dbReference type="GO" id="GO:0043213">
    <property type="term" value="P:bacteriocin transport"/>
    <property type="evidence" value="ECO:0007669"/>
    <property type="project" value="UniProtKB-KW"/>
</dbReference>
<evidence type="ECO:0000256" key="4">
    <source>
        <dbReference type="ARBA" id="ARBA00022475"/>
    </source>
</evidence>
<dbReference type="SUPFAM" id="SSF52540">
    <property type="entry name" value="P-loop containing nucleoside triphosphate hydrolases"/>
    <property type="match status" value="1"/>
</dbReference>
<keyword evidence="9 12" id="KW-1133">Transmembrane helix</keyword>
<dbReference type="InterPro" id="IPR027417">
    <property type="entry name" value="P-loop_NTPase"/>
</dbReference>
<keyword evidence="8" id="KW-0653">Protein transport</keyword>
<dbReference type="InterPro" id="IPR039421">
    <property type="entry name" value="Type_1_exporter"/>
</dbReference>
<dbReference type="InterPro" id="IPR005074">
    <property type="entry name" value="Peptidase_C39"/>
</dbReference>
<keyword evidence="4" id="KW-1003">Cell membrane</keyword>
<feature type="transmembrane region" description="Helical" evidence="12">
    <location>
        <begin position="313"/>
        <end position="332"/>
    </location>
</feature>
<feature type="domain" description="Peptidase C39" evidence="15">
    <location>
        <begin position="22"/>
        <end position="141"/>
    </location>
</feature>
<protein>
    <submittedName>
        <fullName evidence="16">NHLM bacteriocin system ABC transporter, peptidase/ATP-binding protein</fullName>
    </submittedName>
</protein>
<dbReference type="GO" id="GO:0015031">
    <property type="term" value="P:protein transport"/>
    <property type="evidence" value="ECO:0007669"/>
    <property type="project" value="UniProtKB-KW"/>
</dbReference>
<dbReference type="Pfam" id="PF03412">
    <property type="entry name" value="Peptidase_C39"/>
    <property type="match status" value="1"/>
</dbReference>
<feature type="domain" description="ABC transmembrane type-1" evidence="14">
    <location>
        <begin position="174"/>
        <end position="453"/>
    </location>
</feature>
<dbReference type="GO" id="GO:0008233">
    <property type="term" value="F:peptidase activity"/>
    <property type="evidence" value="ECO:0007669"/>
    <property type="project" value="InterPro"/>
</dbReference>
<dbReference type="GO" id="GO:0016887">
    <property type="term" value="F:ATP hydrolysis activity"/>
    <property type="evidence" value="ECO:0007669"/>
    <property type="project" value="InterPro"/>
</dbReference>
<accession>A0A1M7ZER2</accession>
<evidence type="ECO:0000256" key="5">
    <source>
        <dbReference type="ARBA" id="ARBA00022692"/>
    </source>
</evidence>
<keyword evidence="3" id="KW-0813">Transport</keyword>
<comment type="similarity">
    <text evidence="2">Belongs to the ABC transporter superfamily.</text>
</comment>
<dbReference type="Gene3D" id="3.40.50.300">
    <property type="entry name" value="P-loop containing nucleotide triphosphate hydrolases"/>
    <property type="match status" value="1"/>
</dbReference>
<dbReference type="PANTHER" id="PTHR24221">
    <property type="entry name" value="ATP-BINDING CASSETTE SUB-FAMILY B"/>
    <property type="match status" value="1"/>
</dbReference>
<evidence type="ECO:0000256" key="12">
    <source>
        <dbReference type="SAM" id="Phobius"/>
    </source>
</evidence>
<evidence type="ECO:0000259" key="15">
    <source>
        <dbReference type="PROSITE" id="PS50990"/>
    </source>
</evidence>
<comment type="subcellular location">
    <subcellularLocation>
        <location evidence="1">Cell membrane</location>
        <topology evidence="1">Multi-pass membrane protein</topology>
    </subcellularLocation>
</comment>
<evidence type="ECO:0000256" key="1">
    <source>
        <dbReference type="ARBA" id="ARBA00004651"/>
    </source>
</evidence>
<dbReference type="InterPro" id="IPR003439">
    <property type="entry name" value="ABC_transporter-like_ATP-bd"/>
</dbReference>
<keyword evidence="17" id="KW-1185">Reference proteome</keyword>
<keyword evidence="6" id="KW-0547">Nucleotide-binding</keyword>
<evidence type="ECO:0000256" key="6">
    <source>
        <dbReference type="ARBA" id="ARBA00022741"/>
    </source>
</evidence>
<feature type="transmembrane region" description="Helical" evidence="12">
    <location>
        <begin position="211"/>
        <end position="228"/>
    </location>
</feature>
<dbReference type="OrthoDB" id="9787557at2"/>
<evidence type="ECO:0000256" key="11">
    <source>
        <dbReference type="ARBA" id="ARBA00043264"/>
    </source>
</evidence>
<dbReference type="InterPro" id="IPR011527">
    <property type="entry name" value="ABC1_TM_dom"/>
</dbReference>
<keyword evidence="10 12" id="KW-0472">Membrane</keyword>
<evidence type="ECO:0000313" key="17">
    <source>
        <dbReference type="Proteomes" id="UP000186406"/>
    </source>
</evidence>
<dbReference type="InterPro" id="IPR022514">
    <property type="entry name" value="NHPM_micro_ABC1"/>
</dbReference>
<dbReference type="Pfam" id="PF00005">
    <property type="entry name" value="ABC_tran"/>
    <property type="match status" value="1"/>
</dbReference>
<feature type="transmembrane region" description="Helical" evidence="12">
    <location>
        <begin position="286"/>
        <end position="306"/>
    </location>
</feature>
<dbReference type="RefSeq" id="WP_073626839.1">
    <property type="nucleotide sequence ID" value="NZ_FRXO01000002.1"/>
</dbReference>
<organism evidence="16 17">
    <name type="scientific">Pseudoxanthobacter soli DSM 19599</name>
    <dbReference type="NCBI Taxonomy" id="1123029"/>
    <lineage>
        <taxon>Bacteria</taxon>
        <taxon>Pseudomonadati</taxon>
        <taxon>Pseudomonadota</taxon>
        <taxon>Alphaproteobacteria</taxon>
        <taxon>Hyphomicrobiales</taxon>
        <taxon>Segnochrobactraceae</taxon>
        <taxon>Pseudoxanthobacter</taxon>
    </lineage>
</organism>
<dbReference type="GO" id="GO:0005524">
    <property type="term" value="F:ATP binding"/>
    <property type="evidence" value="ECO:0007669"/>
    <property type="project" value="UniProtKB-KW"/>
</dbReference>
<keyword evidence="11" id="KW-0080">Bacteriocin transport</keyword>
<dbReference type="InterPro" id="IPR036640">
    <property type="entry name" value="ABC1_TM_sf"/>
</dbReference>
<evidence type="ECO:0000259" key="13">
    <source>
        <dbReference type="PROSITE" id="PS50893"/>
    </source>
</evidence>
<dbReference type="Pfam" id="PF00664">
    <property type="entry name" value="ABC_membrane"/>
    <property type="match status" value="1"/>
</dbReference>
<dbReference type="AlphaFoldDB" id="A0A1M7ZER2"/>
<evidence type="ECO:0000313" key="16">
    <source>
        <dbReference type="EMBL" id="SHO63380.1"/>
    </source>
</evidence>
<name>A0A1M7ZER2_9HYPH</name>
<dbReference type="EMBL" id="FRXO01000002">
    <property type="protein sequence ID" value="SHO63380.1"/>
    <property type="molecule type" value="Genomic_DNA"/>
</dbReference>
<feature type="domain" description="ABC transporter" evidence="13">
    <location>
        <begin position="496"/>
        <end position="729"/>
    </location>
</feature>
<reference evidence="16 17" key="1">
    <citation type="submission" date="2016-12" db="EMBL/GenBank/DDBJ databases">
        <authorList>
            <person name="Song W.-J."/>
            <person name="Kurnit D.M."/>
        </authorList>
    </citation>
    <scope>NUCLEOTIDE SEQUENCE [LARGE SCALE GENOMIC DNA]</scope>
    <source>
        <strain evidence="16 17">DSM 19599</strain>
    </source>
</reference>
<dbReference type="GO" id="GO:0034040">
    <property type="term" value="F:ATPase-coupled lipid transmembrane transporter activity"/>
    <property type="evidence" value="ECO:0007669"/>
    <property type="project" value="TreeGrafter"/>
</dbReference>
<dbReference type="STRING" id="1123029.SAMN02745172_01364"/>
<dbReference type="GO" id="GO:0006508">
    <property type="term" value="P:proteolysis"/>
    <property type="evidence" value="ECO:0007669"/>
    <property type="project" value="InterPro"/>
</dbReference>
<dbReference type="InterPro" id="IPR017871">
    <property type="entry name" value="ABC_transporter-like_CS"/>
</dbReference>
<dbReference type="NCBIfam" id="TIGR03796">
    <property type="entry name" value="NHLM_micro_ABC1"/>
    <property type="match status" value="1"/>
</dbReference>
<keyword evidence="7 16" id="KW-0067">ATP-binding</keyword>
<evidence type="ECO:0000259" key="14">
    <source>
        <dbReference type="PROSITE" id="PS50929"/>
    </source>
</evidence>
<dbReference type="GO" id="GO:0140359">
    <property type="term" value="F:ABC-type transporter activity"/>
    <property type="evidence" value="ECO:0007669"/>
    <property type="project" value="InterPro"/>
</dbReference>
<dbReference type="PANTHER" id="PTHR24221:SF654">
    <property type="entry name" value="ATP-BINDING CASSETTE SUB-FAMILY B MEMBER 6"/>
    <property type="match status" value="1"/>
</dbReference>
<evidence type="ECO:0000256" key="9">
    <source>
        <dbReference type="ARBA" id="ARBA00022989"/>
    </source>
</evidence>
<dbReference type="FunFam" id="3.40.50.300:FF:000299">
    <property type="entry name" value="ABC transporter ATP-binding protein/permease"/>
    <property type="match status" value="1"/>
</dbReference>
<evidence type="ECO:0000256" key="10">
    <source>
        <dbReference type="ARBA" id="ARBA00023136"/>
    </source>
</evidence>
<dbReference type="InterPro" id="IPR003593">
    <property type="entry name" value="AAA+_ATPase"/>
</dbReference>
<dbReference type="PROSITE" id="PS50990">
    <property type="entry name" value="PEPTIDASE_C39"/>
    <property type="match status" value="1"/>
</dbReference>
<dbReference type="SUPFAM" id="SSF90123">
    <property type="entry name" value="ABC transporter transmembrane region"/>
    <property type="match status" value="1"/>
</dbReference>
<sequence length="731" mass="79430">MPADLRRLLPFRRRVRTPTVLQMEAVECGAACLAMVLAHFGRWVPLEELRVACGVSRDGSNALNVVKAARSYGLEAHGMKVDMQGLGALALPAIVFWEFNHFVVVDDVAGDKVHLNDPALGRRTISRQAFSESFTGVAIALKPGPDFRPGGRRPQLIGALRRRLDGSRDAFAYIVLATLLLVLPGIAIPALTKTYIDQFLVDGQTSWVRPLLMLYIAAGAVSLALTWLQQRYLLRLQVKLAVIMTGRMLWHMLFLPVDYFTQRFAGDLSSRLQANIRVARTLSSDLAINLVGILTLVLYAAIMLAYSLPLAGIVVGFAAVNLVLMRIVWVRLDNSTQLLAQSSARQASVAMSGLAAIETIKATGSEGDLYARWAGFQARFVSLSQEIGFESRLLGVMPGFLTAIGNLTVLTYGAVQVMEGRLSVGDLIAFQALAASFNGPVGNLVGLGSVLQTAKADLQRIDDVMNYPARLQPGERPQGETPADLRLAEVRLAGLVELRNVTFGYSRLAPPLIQDLSLTVQPGSRVALVGLSGSGKSTVVKLVAGLYQPWSGEIRVDGRLVQDIDRRVLTGSIAVVDQEITLFADTIRENIALWDPTIDDVAIEQALTDACLRDLVRQREAGIRSEVTEGGRNLSGGERQRLEIARALVRAPSVLLMDEATAALDPITEKAIDTNIRRRGCACLIVAHRLSTIRDCDEIIVLDRGRVVQRGTHDSLKAEAEGAYARLIAAQ</sequence>